<organism evidence="3 4">
    <name type="scientific">Mesonia maritima</name>
    <dbReference type="NCBI Taxonomy" id="1793873"/>
    <lineage>
        <taxon>Bacteria</taxon>
        <taxon>Pseudomonadati</taxon>
        <taxon>Bacteroidota</taxon>
        <taxon>Flavobacteriia</taxon>
        <taxon>Flavobacteriales</taxon>
        <taxon>Flavobacteriaceae</taxon>
        <taxon>Mesonia</taxon>
    </lineage>
</organism>
<protein>
    <submittedName>
        <fullName evidence="3">Membrane protein YkoI</fullName>
    </submittedName>
</protein>
<dbReference type="Gene3D" id="3.10.450.360">
    <property type="match status" value="1"/>
</dbReference>
<comment type="caution">
    <text evidence="3">The sequence shown here is derived from an EMBL/GenBank/DDBJ whole genome shotgun (WGS) entry which is preliminary data.</text>
</comment>
<evidence type="ECO:0000256" key="1">
    <source>
        <dbReference type="SAM" id="SignalP"/>
    </source>
</evidence>
<dbReference type="Pfam" id="PF11396">
    <property type="entry name" value="PepSY_like"/>
    <property type="match status" value="1"/>
</dbReference>
<accession>A0ABU1K586</accession>
<gene>
    <name evidence="3" type="ORF">GGR31_001087</name>
</gene>
<dbReference type="SUPFAM" id="SSF160574">
    <property type="entry name" value="BT0923-like"/>
    <property type="match status" value="1"/>
</dbReference>
<evidence type="ECO:0000313" key="4">
    <source>
        <dbReference type="Proteomes" id="UP001257659"/>
    </source>
</evidence>
<feature type="domain" description="Putative beta-lactamase-inhibitor-like PepSY-like" evidence="2">
    <location>
        <begin position="53"/>
        <end position="141"/>
    </location>
</feature>
<feature type="chain" id="PRO_5046510422" evidence="1">
    <location>
        <begin position="20"/>
        <end position="144"/>
    </location>
</feature>
<dbReference type="Proteomes" id="UP001257659">
    <property type="component" value="Unassembled WGS sequence"/>
</dbReference>
<sequence>MKILKSLVLLLFIGFTVNAQDMASSEVPTAIQSQFKKAYKNATDIEWEKELDNYQVEFEIERMDYEVWYTSNGKQVKLEKEIMPNELPTAIKSAIKSKYSDYSIDDCELREEKGKTTYLVELEKWNDEIDVVYDAKGKLIKEVK</sequence>
<feature type="signal peptide" evidence="1">
    <location>
        <begin position="1"/>
        <end position="19"/>
    </location>
</feature>
<evidence type="ECO:0000313" key="3">
    <source>
        <dbReference type="EMBL" id="MDR6300456.1"/>
    </source>
</evidence>
<name>A0ABU1K586_9FLAO</name>
<evidence type="ECO:0000259" key="2">
    <source>
        <dbReference type="Pfam" id="PF11396"/>
    </source>
</evidence>
<reference evidence="3 4" key="1">
    <citation type="submission" date="2023-07" db="EMBL/GenBank/DDBJ databases">
        <title>Genomic Encyclopedia of Type Strains, Phase IV (KMG-IV): sequencing the most valuable type-strain genomes for metagenomic binning, comparative biology and taxonomic classification.</title>
        <authorList>
            <person name="Goeker M."/>
        </authorList>
    </citation>
    <scope>NUCLEOTIDE SEQUENCE [LARGE SCALE GENOMIC DNA]</scope>
    <source>
        <strain evidence="3 4">DSM 102814</strain>
    </source>
</reference>
<keyword evidence="4" id="KW-1185">Reference proteome</keyword>
<dbReference type="RefSeq" id="WP_309727365.1">
    <property type="nucleotide sequence ID" value="NZ_JAVDQA010000002.1"/>
</dbReference>
<dbReference type="InterPro" id="IPR021533">
    <property type="entry name" value="PepSY-like"/>
</dbReference>
<proteinExistence type="predicted"/>
<keyword evidence="1" id="KW-0732">Signal</keyword>
<dbReference type="EMBL" id="JAVDQA010000002">
    <property type="protein sequence ID" value="MDR6300456.1"/>
    <property type="molecule type" value="Genomic_DNA"/>
</dbReference>